<protein>
    <submittedName>
        <fullName evidence="1">Peptidoglycan-binding protein</fullName>
    </submittedName>
</protein>
<gene>
    <name evidence="1" type="ORF">H0I76_08200</name>
</gene>
<dbReference type="AlphaFoldDB" id="A0A8J7SBX3"/>
<organism evidence="1 2">
    <name type="scientific">Thermohalobaculum xanthum</name>
    <dbReference type="NCBI Taxonomy" id="2753746"/>
    <lineage>
        <taxon>Bacteria</taxon>
        <taxon>Pseudomonadati</taxon>
        <taxon>Pseudomonadota</taxon>
        <taxon>Alphaproteobacteria</taxon>
        <taxon>Rhodobacterales</taxon>
        <taxon>Paracoccaceae</taxon>
        <taxon>Thermohalobaculum</taxon>
    </lineage>
</organism>
<dbReference type="InterPro" id="IPR009045">
    <property type="entry name" value="Zn_M74/Hedgehog-like"/>
</dbReference>
<proteinExistence type="predicted"/>
<comment type="caution">
    <text evidence="1">The sequence shown here is derived from an EMBL/GenBank/DDBJ whole genome shotgun (WGS) entry which is preliminary data.</text>
</comment>
<evidence type="ECO:0000313" key="2">
    <source>
        <dbReference type="Proteomes" id="UP000655420"/>
    </source>
</evidence>
<dbReference type="Gene3D" id="1.10.101.10">
    <property type="entry name" value="PGBD-like superfamily/PGBD"/>
    <property type="match status" value="1"/>
</dbReference>
<reference evidence="1" key="1">
    <citation type="submission" date="2020-12" db="EMBL/GenBank/DDBJ databases">
        <title>Bacterial taxonomy.</title>
        <authorList>
            <person name="Pan X."/>
        </authorList>
    </citation>
    <scope>NUCLEOTIDE SEQUENCE</scope>
    <source>
        <strain evidence="1">M0105</strain>
    </source>
</reference>
<sequence>MNAAAIRTLQTILARAGAYAGEIDGLRGPRTDAAVQATLAGDTTAPVGWRDWPAGRQAVALLQIMSRDAGIDPGPVDGLWGPRTEAAAARLARDEPPLPPRPGGGAARPAAAVDWPSQDPVAMTAFYGPNGVPGGRTPPLARVPCPWPLRLAWDQSVTIGAISIHESCADSLARVLARVHAAYGTEGALRLGLDLFGGSYNPRRMRGGSRWSVHAWGAAIDWDPARNRLSWGRDRARLAGPEFAEWWCIWEDEGWTSLGRARNFDWMHVQAARL</sequence>
<dbReference type="EMBL" id="JAEHHL010000004">
    <property type="protein sequence ID" value="MBK0399167.1"/>
    <property type="molecule type" value="Genomic_DNA"/>
</dbReference>
<dbReference type="SUPFAM" id="SSF55166">
    <property type="entry name" value="Hedgehog/DD-peptidase"/>
    <property type="match status" value="1"/>
</dbReference>
<dbReference type="InterPro" id="IPR036366">
    <property type="entry name" value="PGBDSf"/>
</dbReference>
<dbReference type="Proteomes" id="UP000655420">
    <property type="component" value="Unassembled WGS sequence"/>
</dbReference>
<keyword evidence="2" id="KW-1185">Reference proteome</keyword>
<evidence type="ECO:0000313" key="1">
    <source>
        <dbReference type="EMBL" id="MBK0399167.1"/>
    </source>
</evidence>
<name>A0A8J7SBX3_9RHOB</name>
<accession>A0A8J7SBX3</accession>
<dbReference type="RefSeq" id="WP_200609172.1">
    <property type="nucleotide sequence ID" value="NZ_JAEHHL010000004.1"/>
</dbReference>